<gene>
    <name evidence="3" type="ORF">AXF42_Ash010565</name>
</gene>
<keyword evidence="2" id="KW-0732">Signal</keyword>
<proteinExistence type="predicted"/>
<dbReference type="Proteomes" id="UP000236161">
    <property type="component" value="Unassembled WGS sequence"/>
</dbReference>
<reference evidence="3 4" key="1">
    <citation type="journal article" date="2017" name="Nature">
        <title>The Apostasia genome and the evolution of orchids.</title>
        <authorList>
            <person name="Zhang G.Q."/>
            <person name="Liu K.W."/>
            <person name="Li Z."/>
            <person name="Lohaus R."/>
            <person name="Hsiao Y.Y."/>
            <person name="Niu S.C."/>
            <person name="Wang J.Y."/>
            <person name="Lin Y.C."/>
            <person name="Xu Q."/>
            <person name="Chen L.J."/>
            <person name="Yoshida K."/>
            <person name="Fujiwara S."/>
            <person name="Wang Z.W."/>
            <person name="Zhang Y.Q."/>
            <person name="Mitsuda N."/>
            <person name="Wang M."/>
            <person name="Liu G.H."/>
            <person name="Pecoraro L."/>
            <person name="Huang H.X."/>
            <person name="Xiao X.J."/>
            <person name="Lin M."/>
            <person name="Wu X.Y."/>
            <person name="Wu W.L."/>
            <person name="Chen Y.Y."/>
            <person name="Chang S.B."/>
            <person name="Sakamoto S."/>
            <person name="Ohme-Takagi M."/>
            <person name="Yagi M."/>
            <person name="Zeng S.J."/>
            <person name="Shen C.Y."/>
            <person name="Yeh C.M."/>
            <person name="Luo Y.B."/>
            <person name="Tsai W.C."/>
            <person name="Van de Peer Y."/>
            <person name="Liu Z.J."/>
        </authorList>
    </citation>
    <scope>NUCLEOTIDE SEQUENCE [LARGE SCALE GENOMIC DNA]</scope>
    <source>
        <strain evidence="4">cv. Shenzhen</strain>
        <tissue evidence="3">Stem</tissue>
    </source>
</reference>
<evidence type="ECO:0000313" key="4">
    <source>
        <dbReference type="Proteomes" id="UP000236161"/>
    </source>
</evidence>
<dbReference type="OrthoDB" id="60033at2759"/>
<dbReference type="AlphaFoldDB" id="A0A2I0A6F7"/>
<name>A0A2I0A6F7_9ASPA</name>
<feature type="chain" id="PRO_5014152691" evidence="2">
    <location>
        <begin position="24"/>
        <end position="175"/>
    </location>
</feature>
<protein>
    <submittedName>
        <fullName evidence="3">Uncharacterized protein</fullName>
    </submittedName>
</protein>
<keyword evidence="4" id="KW-1185">Reference proteome</keyword>
<feature type="transmembrane region" description="Helical" evidence="1">
    <location>
        <begin position="132"/>
        <end position="153"/>
    </location>
</feature>
<sequence>MVSGLCIQIVIFLKFQWPFCLLARGSPAGFTSRRRQIEEKPEQITRYPCADLNYNRPIVFRHFLWLHISILIHRLGSSSLLPFTMSSSSCSSAYCPKEMADGAELHVLAVDDSVVERMSLERMLKNSAYKGMQSAISFSPFCYILLLTVVNVFDKNMTSGDERFLGYNSFIVFLS</sequence>
<organism evidence="3 4">
    <name type="scientific">Apostasia shenzhenica</name>
    <dbReference type="NCBI Taxonomy" id="1088818"/>
    <lineage>
        <taxon>Eukaryota</taxon>
        <taxon>Viridiplantae</taxon>
        <taxon>Streptophyta</taxon>
        <taxon>Embryophyta</taxon>
        <taxon>Tracheophyta</taxon>
        <taxon>Spermatophyta</taxon>
        <taxon>Magnoliopsida</taxon>
        <taxon>Liliopsida</taxon>
        <taxon>Asparagales</taxon>
        <taxon>Orchidaceae</taxon>
        <taxon>Apostasioideae</taxon>
        <taxon>Apostasia</taxon>
    </lineage>
</organism>
<dbReference type="EMBL" id="KZ452014">
    <property type="protein sequence ID" value="PKA51125.1"/>
    <property type="molecule type" value="Genomic_DNA"/>
</dbReference>
<feature type="signal peptide" evidence="2">
    <location>
        <begin position="1"/>
        <end position="23"/>
    </location>
</feature>
<evidence type="ECO:0000256" key="2">
    <source>
        <dbReference type="SAM" id="SignalP"/>
    </source>
</evidence>
<keyword evidence="1" id="KW-1133">Transmembrane helix</keyword>
<keyword evidence="1" id="KW-0812">Transmembrane</keyword>
<evidence type="ECO:0000313" key="3">
    <source>
        <dbReference type="EMBL" id="PKA51125.1"/>
    </source>
</evidence>
<evidence type="ECO:0000256" key="1">
    <source>
        <dbReference type="SAM" id="Phobius"/>
    </source>
</evidence>
<keyword evidence="1" id="KW-0472">Membrane</keyword>
<accession>A0A2I0A6F7</accession>